<organism evidence="3 4">
    <name type="scientific">Thermomonas brevis</name>
    <dbReference type="NCBI Taxonomy" id="215691"/>
    <lineage>
        <taxon>Bacteria</taxon>
        <taxon>Pseudomonadati</taxon>
        <taxon>Pseudomonadota</taxon>
        <taxon>Gammaproteobacteria</taxon>
        <taxon>Lysobacterales</taxon>
        <taxon>Lysobacteraceae</taxon>
        <taxon>Thermomonas</taxon>
    </lineage>
</organism>
<dbReference type="AlphaFoldDB" id="A0A7G9QUA4"/>
<name>A0A7G9QUA4_9GAMM</name>
<dbReference type="SUPFAM" id="SSF159501">
    <property type="entry name" value="EreA/ChaN-like"/>
    <property type="match status" value="1"/>
</dbReference>
<dbReference type="Proteomes" id="UP000515977">
    <property type="component" value="Chromosome"/>
</dbReference>
<dbReference type="EMBL" id="CP060711">
    <property type="protein sequence ID" value="QNN46929.1"/>
    <property type="molecule type" value="Genomic_DNA"/>
</dbReference>
<evidence type="ECO:0008006" key="5">
    <source>
        <dbReference type="Google" id="ProtNLM"/>
    </source>
</evidence>
<keyword evidence="4" id="KW-1185">Reference proteome</keyword>
<reference evidence="3 4" key="1">
    <citation type="submission" date="2020-08" db="EMBL/GenBank/DDBJ databases">
        <title>Genome sequence of Thermomonas brevis KACC 16975T.</title>
        <authorList>
            <person name="Hyun D.-W."/>
            <person name="Bae J.-W."/>
        </authorList>
    </citation>
    <scope>NUCLEOTIDE SEQUENCE [LARGE SCALE GENOMIC DNA]</scope>
    <source>
        <strain evidence="3 4">KACC 16975</strain>
    </source>
</reference>
<feature type="signal peptide" evidence="2">
    <location>
        <begin position="1"/>
        <end position="23"/>
    </location>
</feature>
<dbReference type="PROSITE" id="PS00306">
    <property type="entry name" value="CASEIN_ALPHA_BETA"/>
    <property type="match status" value="1"/>
</dbReference>
<dbReference type="InterPro" id="IPR031305">
    <property type="entry name" value="Casein_CS"/>
</dbReference>
<evidence type="ECO:0000313" key="4">
    <source>
        <dbReference type="Proteomes" id="UP000515977"/>
    </source>
</evidence>
<evidence type="ECO:0000256" key="2">
    <source>
        <dbReference type="SAM" id="SignalP"/>
    </source>
</evidence>
<proteinExistence type="predicted"/>
<evidence type="ECO:0000256" key="1">
    <source>
        <dbReference type="ARBA" id="ARBA00022729"/>
    </source>
</evidence>
<protein>
    <recommendedName>
        <fullName evidence="5">ChaN family lipoprotein</fullName>
    </recommendedName>
</protein>
<feature type="chain" id="PRO_5029001140" description="ChaN family lipoprotein" evidence="2">
    <location>
        <begin position="24"/>
        <end position="431"/>
    </location>
</feature>
<evidence type="ECO:0000313" key="3">
    <source>
        <dbReference type="EMBL" id="QNN46929.1"/>
    </source>
</evidence>
<dbReference type="RefSeq" id="WP_187570677.1">
    <property type="nucleotide sequence ID" value="NZ_CP060711.1"/>
</dbReference>
<keyword evidence="1 2" id="KW-0732">Signal</keyword>
<gene>
    <name evidence="3" type="ORF">H9L17_01800</name>
</gene>
<accession>A0A7G9QUA4</accession>
<sequence>MNGKQFACLLALALALLAAPVYAQNVQDEDTSSSDAFFKQFNAKKTIFSQFRFTLEAKPEKSDESLQSFVAQMLATHYSFLGRPNDAVRTYPHHSEEKAPADLPDPAGYEAMPAVDWIASQAHEYRVIMLNEAHHVPQTRLLTLELLTKLRKQGYTHFAAETFALTNNLLPAGYPTRHTGYYTREPVFAELVREAKRLGYVLVPYEPNDEDGEESQQQRETGMAQTLADLVKQHPDAKLLVHAGYGHIAKSTGTQPDAADPMAREFIRLTGLPVLSITQTGLRWEDGQAAKRLAHAFGITVPSVLLARDDKRVWSEAARAQYDASVLLPAVDAAAIRPDWLTLGGRRKPVAIDLTPCIQHLPCLAEARYASEGEDAIPADQFVMLADGEAGTPLYLAPGQYRLRLLGNDDAILAERSLDVPADSPPAPETP</sequence>
<dbReference type="KEGG" id="tbv:H9L17_01800"/>